<gene>
    <name evidence="1" type="ORF">SEA_TRINA_32</name>
</gene>
<dbReference type="Proteomes" id="UP000231419">
    <property type="component" value="Segment"/>
</dbReference>
<organism evidence="1 2">
    <name type="scientific">Rhodococcus phage Trina</name>
    <dbReference type="NCBI Taxonomy" id="2027905"/>
    <lineage>
        <taxon>Viruses</taxon>
        <taxon>Duplodnaviria</taxon>
        <taxon>Heunggongvirae</taxon>
        <taxon>Uroviricota</taxon>
        <taxon>Caudoviricetes</taxon>
        <taxon>Trinavirus</taxon>
        <taxon>Trinavirus trina</taxon>
    </lineage>
</organism>
<proteinExistence type="predicted"/>
<name>A0A2D0ZMX0_9CAUD</name>
<evidence type="ECO:0000313" key="2">
    <source>
        <dbReference type="Proteomes" id="UP000231419"/>
    </source>
</evidence>
<keyword evidence="2" id="KW-1185">Reference proteome</keyword>
<evidence type="ECO:0000313" key="1">
    <source>
        <dbReference type="EMBL" id="ASZ74849.1"/>
    </source>
</evidence>
<dbReference type="EMBL" id="MF668286">
    <property type="protein sequence ID" value="ASZ74849.1"/>
    <property type="molecule type" value="Genomic_DNA"/>
</dbReference>
<reference evidence="2" key="1">
    <citation type="submission" date="2017-08" db="EMBL/GenBank/DDBJ databases">
        <authorList>
            <person name="de Groot N.N."/>
        </authorList>
    </citation>
    <scope>NUCLEOTIDE SEQUENCE [LARGE SCALE GENOMIC DNA]</scope>
</reference>
<sequence>MAEHRQNYTREIKHRRDTGFYMLKYPNRRSVERTIQLVNIHNLPPGHFLAPETQHPWESHRLDYKQANGSWYKSIGNLMFFDPHVDERSEYLS</sequence>
<accession>A0A2D0ZMX0</accession>
<protein>
    <submittedName>
        <fullName evidence="1">Uncharacterized protein</fullName>
    </submittedName>
</protein>